<gene>
    <name evidence="1" type="ORF">BFG57_16950</name>
</gene>
<keyword evidence="2" id="KW-1185">Reference proteome</keyword>
<organism evidence="1 2">
    <name type="scientific">Bacillus solimangrovi</name>
    <dbReference type="NCBI Taxonomy" id="1305675"/>
    <lineage>
        <taxon>Bacteria</taxon>
        <taxon>Bacillati</taxon>
        <taxon>Bacillota</taxon>
        <taxon>Bacilli</taxon>
        <taxon>Bacillales</taxon>
        <taxon>Bacillaceae</taxon>
        <taxon>Bacillus</taxon>
    </lineage>
</organism>
<name>A0A1E5LDA8_9BACI</name>
<evidence type="ECO:0000313" key="2">
    <source>
        <dbReference type="Proteomes" id="UP000095209"/>
    </source>
</evidence>
<accession>A0A1E5LDA8</accession>
<proteinExistence type="predicted"/>
<evidence type="ECO:0000313" key="1">
    <source>
        <dbReference type="EMBL" id="OEH92061.1"/>
    </source>
</evidence>
<comment type="caution">
    <text evidence="1">The sequence shown here is derived from an EMBL/GenBank/DDBJ whole genome shotgun (WGS) entry which is preliminary data.</text>
</comment>
<reference evidence="1 2" key="1">
    <citation type="submission" date="2016-08" db="EMBL/GenBank/DDBJ databases">
        <title>Genome of Bacillus solimangrovi GH2-4.</title>
        <authorList>
            <person name="Lim S."/>
            <person name="Kim B.-C."/>
        </authorList>
    </citation>
    <scope>NUCLEOTIDE SEQUENCE [LARGE SCALE GENOMIC DNA]</scope>
    <source>
        <strain evidence="1 2">GH2-4</strain>
    </source>
</reference>
<dbReference type="RefSeq" id="WP_069717913.1">
    <property type="nucleotide sequence ID" value="NZ_MJEH01000036.1"/>
</dbReference>
<sequence length="109" mass="13151">MFVIYTFLVTLYGTRFDTSTIDKYDFDQEQELLFTIHKKMEENHFQLNSISISHREPWIIGLELTDQQIEPKAEANMKEIIYKILRSEEMKSIEIIKQFKVIIFENRND</sequence>
<dbReference type="Proteomes" id="UP000095209">
    <property type="component" value="Unassembled WGS sequence"/>
</dbReference>
<dbReference type="AlphaFoldDB" id="A0A1E5LDA8"/>
<protein>
    <submittedName>
        <fullName evidence="1">Uncharacterized protein</fullName>
    </submittedName>
</protein>
<dbReference type="EMBL" id="MJEH01000036">
    <property type="protein sequence ID" value="OEH92061.1"/>
    <property type="molecule type" value="Genomic_DNA"/>
</dbReference>